<dbReference type="PANTHER" id="PTHR31620">
    <property type="entry name" value="PROTEIN RETICULATA-RELATED 2, CHLOROPLASTIC-RELATED"/>
    <property type="match status" value="1"/>
</dbReference>
<comment type="caution">
    <text evidence="11">The sequence shown here is derived from an EMBL/GenBank/DDBJ whole genome shotgun (WGS) entry which is preliminary data.</text>
</comment>
<dbReference type="KEGG" id="csl:COCSUDRAFT_46136"/>
<gene>
    <name evidence="11" type="ORF">COCSUDRAFT_46136</name>
</gene>
<feature type="compositionally biased region" description="Gly residues" evidence="10">
    <location>
        <begin position="95"/>
        <end position="117"/>
    </location>
</feature>
<protein>
    <recommendedName>
        <fullName evidence="13">DUF3411 domain-containing protein</fullName>
    </recommendedName>
</protein>
<evidence type="ECO:0000313" key="11">
    <source>
        <dbReference type="EMBL" id="EIE26551.1"/>
    </source>
</evidence>
<dbReference type="AlphaFoldDB" id="I0Z7D2"/>
<reference evidence="11 12" key="1">
    <citation type="journal article" date="2012" name="Genome Biol.">
        <title>The genome of the polar eukaryotic microalga coccomyxa subellipsoidea reveals traits of cold adaptation.</title>
        <authorList>
            <person name="Blanc G."/>
            <person name="Agarkova I."/>
            <person name="Grimwood J."/>
            <person name="Kuo A."/>
            <person name="Brueggeman A."/>
            <person name="Dunigan D."/>
            <person name="Gurnon J."/>
            <person name="Ladunga I."/>
            <person name="Lindquist E."/>
            <person name="Lucas S."/>
            <person name="Pangilinan J."/>
            <person name="Proschold T."/>
            <person name="Salamov A."/>
            <person name="Schmutz J."/>
            <person name="Weeks D."/>
            <person name="Yamada T."/>
            <person name="Claverie J.M."/>
            <person name="Grigoriev I."/>
            <person name="Van Etten J."/>
            <person name="Lomsadze A."/>
            <person name="Borodovsky M."/>
        </authorList>
    </citation>
    <scope>NUCLEOTIDE SEQUENCE [LARGE SCALE GENOMIC DNA]</scope>
    <source>
        <strain evidence="11 12">C-169</strain>
    </source>
</reference>
<keyword evidence="9" id="KW-0472">Membrane</keyword>
<dbReference type="STRING" id="574566.I0Z7D2"/>
<evidence type="ECO:0000256" key="10">
    <source>
        <dbReference type="SAM" id="MobiDB-lite"/>
    </source>
</evidence>
<dbReference type="OrthoDB" id="205639at2759"/>
<dbReference type="GO" id="GO:0016020">
    <property type="term" value="C:membrane"/>
    <property type="evidence" value="ECO:0007669"/>
    <property type="project" value="UniProtKB-SubCell"/>
</dbReference>
<evidence type="ECO:0000313" key="12">
    <source>
        <dbReference type="Proteomes" id="UP000007264"/>
    </source>
</evidence>
<dbReference type="RefSeq" id="XP_005651095.1">
    <property type="nucleotide sequence ID" value="XM_005651038.1"/>
</dbReference>
<evidence type="ECO:0000256" key="5">
    <source>
        <dbReference type="ARBA" id="ARBA00022640"/>
    </source>
</evidence>
<dbReference type="Pfam" id="PF11891">
    <property type="entry name" value="RETICULATA-like"/>
    <property type="match status" value="1"/>
</dbReference>
<dbReference type="eggNOG" id="ENOG502QQX6">
    <property type="taxonomic scope" value="Eukaryota"/>
</dbReference>
<feature type="region of interest" description="Disordered" evidence="10">
    <location>
        <begin position="76"/>
        <end position="127"/>
    </location>
</feature>
<dbReference type="GeneID" id="17044561"/>
<evidence type="ECO:0000256" key="9">
    <source>
        <dbReference type="ARBA" id="ARBA00023136"/>
    </source>
</evidence>
<dbReference type="EMBL" id="AGSI01000002">
    <property type="protein sequence ID" value="EIE26551.1"/>
    <property type="molecule type" value="Genomic_DNA"/>
</dbReference>
<comment type="subcellular location">
    <subcellularLocation>
        <location evidence="1">Membrane</location>
        <topology evidence="1">Multi-pass membrane protein</topology>
    </subcellularLocation>
    <subcellularLocation>
        <location evidence="2">Plastid</location>
        <location evidence="2">Chloroplast</location>
    </subcellularLocation>
</comment>
<keyword evidence="12" id="KW-1185">Reference proteome</keyword>
<keyword evidence="5" id="KW-0934">Plastid</keyword>
<evidence type="ECO:0000256" key="2">
    <source>
        <dbReference type="ARBA" id="ARBA00004229"/>
    </source>
</evidence>
<organism evidence="11 12">
    <name type="scientific">Coccomyxa subellipsoidea (strain C-169)</name>
    <name type="common">Green microalga</name>
    <dbReference type="NCBI Taxonomy" id="574566"/>
    <lineage>
        <taxon>Eukaryota</taxon>
        <taxon>Viridiplantae</taxon>
        <taxon>Chlorophyta</taxon>
        <taxon>core chlorophytes</taxon>
        <taxon>Trebouxiophyceae</taxon>
        <taxon>Trebouxiophyceae incertae sedis</taxon>
        <taxon>Coccomyxaceae</taxon>
        <taxon>Coccomyxa</taxon>
        <taxon>Coccomyxa subellipsoidea</taxon>
    </lineage>
</organism>
<evidence type="ECO:0000256" key="8">
    <source>
        <dbReference type="ARBA" id="ARBA00022989"/>
    </source>
</evidence>
<sequence>MGGTMANVMLLQTTLAKTTFNRCSPLLNKHVVHCGRVPSRVTIRQGRVQLSVSCNAHGQKHKGGFIARASSFGQSASEFSTGPKEEGAEIPLPDLGGGGRNAGNGPRGGGGGGGGDGDGSESGNADLDASLQASGKSLSDIPADLAAAVAAGKVSVEILQRYLKFSEGLLAPLMRNGGFRERLLADPSFLVKVGIEVGIGIFTKSSAEYAKRGENFSQELDFVLANVIMALVADFMLVWLPAPTLSFKSKSAVQKSGILGFLASCPENAFQRVQPGYTPFTVGQRAGAVVRNGSKLLAVGFGASLFGVSITNLLIAVRQQLDPTWVPLNSPQNVLAMSAAYSSYMAVSSNLRYQVIAGIVEERGIEAVFASNPALCSALSFIVRTSNTFLGSLMWVDYLRLLGLQ</sequence>
<dbReference type="PANTHER" id="PTHR31620:SF8">
    <property type="entry name" value="PROTEIN RETICULATA-RELATED 4, CHLOROPLASTIC-LIKE"/>
    <property type="match status" value="1"/>
</dbReference>
<keyword evidence="6" id="KW-0812">Transmembrane</keyword>
<name>I0Z7D2_COCSC</name>
<dbReference type="InterPro" id="IPR021825">
    <property type="entry name" value="RETICULATA-related"/>
</dbReference>
<evidence type="ECO:0008006" key="13">
    <source>
        <dbReference type="Google" id="ProtNLM"/>
    </source>
</evidence>
<keyword evidence="7" id="KW-0809">Transit peptide</keyword>
<evidence type="ECO:0000256" key="4">
    <source>
        <dbReference type="ARBA" id="ARBA00022528"/>
    </source>
</evidence>
<evidence type="ECO:0000256" key="7">
    <source>
        <dbReference type="ARBA" id="ARBA00022946"/>
    </source>
</evidence>
<evidence type="ECO:0000256" key="1">
    <source>
        <dbReference type="ARBA" id="ARBA00004141"/>
    </source>
</evidence>
<evidence type="ECO:0000256" key="3">
    <source>
        <dbReference type="ARBA" id="ARBA00010793"/>
    </source>
</evidence>
<dbReference type="Proteomes" id="UP000007264">
    <property type="component" value="Unassembled WGS sequence"/>
</dbReference>
<keyword evidence="4" id="KW-0150">Chloroplast</keyword>
<keyword evidence="8" id="KW-1133">Transmembrane helix</keyword>
<dbReference type="GO" id="GO:0009507">
    <property type="term" value="C:chloroplast"/>
    <property type="evidence" value="ECO:0007669"/>
    <property type="project" value="UniProtKB-SubCell"/>
</dbReference>
<proteinExistence type="inferred from homology"/>
<evidence type="ECO:0000256" key="6">
    <source>
        <dbReference type="ARBA" id="ARBA00022692"/>
    </source>
</evidence>
<comment type="similarity">
    <text evidence="3">Belongs to the RETICULATA family.</text>
</comment>
<accession>I0Z7D2</accession>